<evidence type="ECO:0000256" key="8">
    <source>
        <dbReference type="ARBA" id="ARBA00048679"/>
    </source>
</evidence>
<keyword evidence="4" id="KW-0547">Nucleotide-binding</keyword>
<evidence type="ECO:0000256" key="6">
    <source>
        <dbReference type="ARBA" id="ARBA00022840"/>
    </source>
</evidence>
<dbReference type="GO" id="GO:0005829">
    <property type="term" value="C:cytosol"/>
    <property type="evidence" value="ECO:0007669"/>
    <property type="project" value="TreeGrafter"/>
</dbReference>
<dbReference type="GO" id="GO:0004674">
    <property type="term" value="F:protein serine/threonine kinase activity"/>
    <property type="evidence" value="ECO:0007669"/>
    <property type="project" value="UniProtKB-KW"/>
</dbReference>
<evidence type="ECO:0000256" key="2">
    <source>
        <dbReference type="ARBA" id="ARBA00022527"/>
    </source>
</evidence>
<keyword evidence="12" id="KW-1185">Reference proteome</keyword>
<comment type="caution">
    <text evidence="11">The sequence shown here is derived from an EMBL/GenBank/DDBJ whole genome shotgun (WGS) entry which is preliminary data.</text>
</comment>
<proteinExistence type="predicted"/>
<comment type="catalytic activity">
    <reaction evidence="8">
        <text>L-seryl-[protein] + ATP = O-phospho-L-seryl-[protein] + ADP + H(+)</text>
        <dbReference type="Rhea" id="RHEA:17989"/>
        <dbReference type="Rhea" id="RHEA-COMP:9863"/>
        <dbReference type="Rhea" id="RHEA-COMP:11604"/>
        <dbReference type="ChEBI" id="CHEBI:15378"/>
        <dbReference type="ChEBI" id="CHEBI:29999"/>
        <dbReference type="ChEBI" id="CHEBI:30616"/>
        <dbReference type="ChEBI" id="CHEBI:83421"/>
        <dbReference type="ChEBI" id="CHEBI:456216"/>
        <dbReference type="EC" id="2.7.11.1"/>
    </reaction>
</comment>
<sequence length="234" mass="26156">MSYISDSLPLYRILPCISSSNKSTCARSLYYQAKDILERIAFLNFIHGDLSKFNLMVSDLNLGEDMAVVNPKLILIDFPQMINCDHKLANTIYERDAKCVENFSSRYFDILSNDLLSSLDSIRRSDDVDVRLKAPGYISKNAANCRFQHTLDDLPLGTVARLQLSSSENNESASDGYESRSGSINFQENGQLQSECDEESHSEGTVCDDNSKDDLTSSETTDYRNLGVIVSSDL</sequence>
<gene>
    <name evidence="11" type="ORF">MN116_003218</name>
</gene>
<dbReference type="GO" id="GO:0030490">
    <property type="term" value="P:maturation of SSU-rRNA"/>
    <property type="evidence" value="ECO:0007669"/>
    <property type="project" value="TreeGrafter"/>
</dbReference>
<name>A0AAE2D8D9_SCHME</name>
<reference evidence="11" key="1">
    <citation type="submission" date="2022-04" db="EMBL/GenBank/DDBJ databases">
        <authorList>
            <person name="Xu L."/>
            <person name="Lv Z."/>
        </authorList>
    </citation>
    <scope>NUCLEOTIDE SEQUENCE</scope>
    <source>
        <strain evidence="11">LV_2022a</strain>
    </source>
</reference>
<keyword evidence="3" id="KW-0808">Transferase</keyword>
<dbReference type="EC" id="2.7.11.1" evidence="1"/>
<dbReference type="Proteomes" id="UP001292079">
    <property type="component" value="Unassembled WGS sequence"/>
</dbReference>
<evidence type="ECO:0000256" key="7">
    <source>
        <dbReference type="ARBA" id="ARBA00047899"/>
    </source>
</evidence>
<evidence type="ECO:0000256" key="1">
    <source>
        <dbReference type="ARBA" id="ARBA00012513"/>
    </source>
</evidence>
<reference evidence="11" key="2">
    <citation type="journal article" date="2023" name="Infect Dis Poverty">
        <title>Chromosome-scale genome of the human blood fluke Schistosoma mekongi and its implications for public health.</title>
        <authorList>
            <person name="Zhou M."/>
            <person name="Xu L."/>
            <person name="Xu D."/>
            <person name="Chen W."/>
            <person name="Khan J."/>
            <person name="Hu Y."/>
            <person name="Huang H."/>
            <person name="Wei H."/>
            <person name="Zhang Y."/>
            <person name="Chusongsang P."/>
            <person name="Tanasarnprasert K."/>
            <person name="Hu X."/>
            <person name="Limpanont Y."/>
            <person name="Lv Z."/>
        </authorList>
    </citation>
    <scope>NUCLEOTIDE SEQUENCE</scope>
    <source>
        <strain evidence="11">LV_2022a</strain>
    </source>
</reference>
<evidence type="ECO:0000256" key="4">
    <source>
        <dbReference type="ARBA" id="ARBA00022741"/>
    </source>
</evidence>
<evidence type="ECO:0000313" key="12">
    <source>
        <dbReference type="Proteomes" id="UP001292079"/>
    </source>
</evidence>
<evidence type="ECO:0000313" key="11">
    <source>
        <dbReference type="EMBL" id="KAK4473890.1"/>
    </source>
</evidence>
<evidence type="ECO:0000259" key="10">
    <source>
        <dbReference type="Pfam" id="PF01163"/>
    </source>
</evidence>
<evidence type="ECO:0000256" key="5">
    <source>
        <dbReference type="ARBA" id="ARBA00022777"/>
    </source>
</evidence>
<dbReference type="Pfam" id="PF01163">
    <property type="entry name" value="RIO1"/>
    <property type="match status" value="1"/>
</dbReference>
<dbReference type="Gene3D" id="1.10.510.10">
    <property type="entry name" value="Transferase(Phosphotransferase) domain 1"/>
    <property type="match status" value="1"/>
</dbReference>
<dbReference type="PANTHER" id="PTHR45852:SF1">
    <property type="entry name" value="SERINE_THREONINE-PROTEIN KINASE RIO2"/>
    <property type="match status" value="1"/>
</dbReference>
<dbReference type="PANTHER" id="PTHR45852">
    <property type="entry name" value="SER/THR-PROTEIN KINASE RIO2"/>
    <property type="match status" value="1"/>
</dbReference>
<evidence type="ECO:0000256" key="3">
    <source>
        <dbReference type="ARBA" id="ARBA00022679"/>
    </source>
</evidence>
<accession>A0AAE2D8D9</accession>
<feature type="domain" description="RIO-type" evidence="10">
    <location>
        <begin position="1"/>
        <end position="108"/>
    </location>
</feature>
<evidence type="ECO:0000256" key="9">
    <source>
        <dbReference type="SAM" id="MobiDB-lite"/>
    </source>
</evidence>
<dbReference type="GO" id="GO:0005524">
    <property type="term" value="F:ATP binding"/>
    <property type="evidence" value="ECO:0007669"/>
    <property type="project" value="UniProtKB-KW"/>
</dbReference>
<dbReference type="SUPFAM" id="SSF56112">
    <property type="entry name" value="Protein kinase-like (PK-like)"/>
    <property type="match status" value="1"/>
</dbReference>
<dbReference type="GO" id="GO:0030688">
    <property type="term" value="C:preribosome, small subunit precursor"/>
    <property type="evidence" value="ECO:0007669"/>
    <property type="project" value="TreeGrafter"/>
</dbReference>
<comment type="catalytic activity">
    <reaction evidence="7">
        <text>L-threonyl-[protein] + ATP = O-phospho-L-threonyl-[protein] + ADP + H(+)</text>
        <dbReference type="Rhea" id="RHEA:46608"/>
        <dbReference type="Rhea" id="RHEA-COMP:11060"/>
        <dbReference type="Rhea" id="RHEA-COMP:11605"/>
        <dbReference type="ChEBI" id="CHEBI:15378"/>
        <dbReference type="ChEBI" id="CHEBI:30013"/>
        <dbReference type="ChEBI" id="CHEBI:30616"/>
        <dbReference type="ChEBI" id="CHEBI:61977"/>
        <dbReference type="ChEBI" id="CHEBI:456216"/>
        <dbReference type="EC" id="2.7.11.1"/>
    </reaction>
</comment>
<feature type="region of interest" description="Disordered" evidence="9">
    <location>
        <begin position="190"/>
        <end position="220"/>
    </location>
</feature>
<dbReference type="AlphaFoldDB" id="A0AAE2D8D9"/>
<protein>
    <recommendedName>
        <fullName evidence="1">non-specific serine/threonine protein kinase</fullName>
        <ecNumber evidence="1">2.7.11.1</ecNumber>
    </recommendedName>
</protein>
<dbReference type="EMBL" id="JALJAT010000002">
    <property type="protein sequence ID" value="KAK4473890.1"/>
    <property type="molecule type" value="Genomic_DNA"/>
</dbReference>
<keyword evidence="2" id="KW-0723">Serine/threonine-protein kinase</keyword>
<organism evidence="11 12">
    <name type="scientific">Schistosoma mekongi</name>
    <name type="common">Parasitic worm</name>
    <dbReference type="NCBI Taxonomy" id="38744"/>
    <lineage>
        <taxon>Eukaryota</taxon>
        <taxon>Metazoa</taxon>
        <taxon>Spiralia</taxon>
        <taxon>Lophotrochozoa</taxon>
        <taxon>Platyhelminthes</taxon>
        <taxon>Trematoda</taxon>
        <taxon>Digenea</taxon>
        <taxon>Strigeidida</taxon>
        <taxon>Schistosomatoidea</taxon>
        <taxon>Schistosomatidae</taxon>
        <taxon>Schistosoma</taxon>
    </lineage>
</organism>
<dbReference type="InterPro" id="IPR018934">
    <property type="entry name" value="RIO_dom"/>
</dbReference>
<keyword evidence="6" id="KW-0067">ATP-binding</keyword>
<keyword evidence="5" id="KW-0418">Kinase</keyword>
<dbReference type="InterPro" id="IPR011009">
    <property type="entry name" value="Kinase-like_dom_sf"/>
</dbReference>